<dbReference type="InParanoid" id="A0A5E4GDK7"/>
<dbReference type="AlphaFoldDB" id="A0A5E4GDK7"/>
<evidence type="ECO:0000313" key="2">
    <source>
        <dbReference type="Proteomes" id="UP000327085"/>
    </source>
</evidence>
<organism evidence="1 2">
    <name type="scientific">Prunus dulcis</name>
    <name type="common">Almond</name>
    <name type="synonym">Amygdalus dulcis</name>
    <dbReference type="NCBI Taxonomy" id="3755"/>
    <lineage>
        <taxon>Eukaryota</taxon>
        <taxon>Viridiplantae</taxon>
        <taxon>Streptophyta</taxon>
        <taxon>Embryophyta</taxon>
        <taxon>Tracheophyta</taxon>
        <taxon>Spermatophyta</taxon>
        <taxon>Magnoliopsida</taxon>
        <taxon>eudicotyledons</taxon>
        <taxon>Gunneridae</taxon>
        <taxon>Pentapetalae</taxon>
        <taxon>rosids</taxon>
        <taxon>fabids</taxon>
        <taxon>Rosales</taxon>
        <taxon>Rosaceae</taxon>
        <taxon>Amygdaloideae</taxon>
        <taxon>Amygdaleae</taxon>
        <taxon>Prunus</taxon>
    </lineage>
</organism>
<dbReference type="EMBL" id="CABIKO010000585">
    <property type="protein sequence ID" value="VVA37897.1"/>
    <property type="molecule type" value="Genomic_DNA"/>
</dbReference>
<protein>
    <submittedName>
        <fullName evidence="1">Uncharacterized protein</fullName>
    </submittedName>
</protein>
<proteinExistence type="predicted"/>
<sequence>EEEAEEEEEATLGAKRMINPIFCVLIARNMATTKVNAIIRDLKIRGIMLRLQRMIKEMKGLSCWLIMLSVMMRKT</sequence>
<dbReference type="Proteomes" id="UP000327085">
    <property type="component" value="Chromosome 8"/>
</dbReference>
<dbReference type="Gramene" id="VVA37897">
    <property type="protein sequence ID" value="VVA37897"/>
    <property type="gene ID" value="Prudul26B018898"/>
</dbReference>
<gene>
    <name evidence="1" type="ORF">ALMOND_2B018898</name>
</gene>
<evidence type="ECO:0000313" key="1">
    <source>
        <dbReference type="EMBL" id="VVA37897.1"/>
    </source>
</evidence>
<feature type="non-terminal residue" evidence="1">
    <location>
        <position position="75"/>
    </location>
</feature>
<name>A0A5E4GDK7_PRUDU</name>
<accession>A0A5E4GDK7</accession>
<feature type="non-terminal residue" evidence="1">
    <location>
        <position position="1"/>
    </location>
</feature>
<reference evidence="2" key="1">
    <citation type="journal article" date="2020" name="Plant J.">
        <title>Transposons played a major role in the diversification between the closely related almond and peach genomes: results from the almond genome sequence.</title>
        <authorList>
            <person name="Alioto T."/>
            <person name="Alexiou K.G."/>
            <person name="Bardil A."/>
            <person name="Barteri F."/>
            <person name="Castanera R."/>
            <person name="Cruz F."/>
            <person name="Dhingra A."/>
            <person name="Duval H."/>
            <person name="Fernandez I Marti A."/>
            <person name="Frias L."/>
            <person name="Galan B."/>
            <person name="Garcia J.L."/>
            <person name="Howad W."/>
            <person name="Gomez-Garrido J."/>
            <person name="Gut M."/>
            <person name="Julca I."/>
            <person name="Morata J."/>
            <person name="Puigdomenech P."/>
            <person name="Ribeca P."/>
            <person name="Rubio Cabetas M.J."/>
            <person name="Vlasova A."/>
            <person name="Wirthensohn M."/>
            <person name="Garcia-Mas J."/>
            <person name="Gabaldon T."/>
            <person name="Casacuberta J.M."/>
            <person name="Arus P."/>
        </authorList>
    </citation>
    <scope>NUCLEOTIDE SEQUENCE [LARGE SCALE GENOMIC DNA]</scope>
    <source>
        <strain evidence="2">cv. Texas</strain>
    </source>
</reference>